<accession>A0ABP7LVA9</accession>
<evidence type="ECO:0000259" key="2">
    <source>
        <dbReference type="Pfam" id="PF00462"/>
    </source>
</evidence>
<dbReference type="Proteomes" id="UP001501565">
    <property type="component" value="Unassembled WGS sequence"/>
</dbReference>
<evidence type="ECO:0000313" key="4">
    <source>
        <dbReference type="Proteomes" id="UP001501565"/>
    </source>
</evidence>
<feature type="chain" id="PRO_5045397012" description="Glutaredoxin domain-containing protein" evidence="1">
    <location>
        <begin position="22"/>
        <end position="112"/>
    </location>
</feature>
<keyword evidence="4" id="KW-1185">Reference proteome</keyword>
<feature type="domain" description="Glutaredoxin" evidence="2">
    <location>
        <begin position="37"/>
        <end position="93"/>
    </location>
</feature>
<dbReference type="SUPFAM" id="SSF52833">
    <property type="entry name" value="Thioredoxin-like"/>
    <property type="match status" value="1"/>
</dbReference>
<sequence length="112" mass="12806">MNLLKCSLFIILFSVVQISLATPPNTTSTNKVQTNKVYLFTQTFCPSCIYAKKYMTEQNIDFIELDIETNPQALSAFQKINGRGTPMMVINKQISYGFDKEFLEANIYSEKQ</sequence>
<reference evidence="4" key="1">
    <citation type="journal article" date="2019" name="Int. J. Syst. Evol. Microbiol.">
        <title>The Global Catalogue of Microorganisms (GCM) 10K type strain sequencing project: providing services to taxonomists for standard genome sequencing and annotation.</title>
        <authorList>
            <consortium name="The Broad Institute Genomics Platform"/>
            <consortium name="The Broad Institute Genome Sequencing Center for Infectious Disease"/>
            <person name="Wu L."/>
            <person name="Ma J."/>
        </authorList>
    </citation>
    <scope>NUCLEOTIDE SEQUENCE [LARGE SCALE GENOMIC DNA]</scope>
    <source>
        <strain evidence="4">JCM 17551</strain>
    </source>
</reference>
<dbReference type="PROSITE" id="PS51354">
    <property type="entry name" value="GLUTAREDOXIN_2"/>
    <property type="match status" value="1"/>
</dbReference>
<gene>
    <name evidence="3" type="ORF">GCM10022277_00010</name>
</gene>
<organism evidence="3 4">
    <name type="scientific">Litoribacillus peritrichatus</name>
    <dbReference type="NCBI Taxonomy" id="718191"/>
    <lineage>
        <taxon>Bacteria</taxon>
        <taxon>Pseudomonadati</taxon>
        <taxon>Pseudomonadota</taxon>
        <taxon>Gammaproteobacteria</taxon>
        <taxon>Oceanospirillales</taxon>
        <taxon>Oceanospirillaceae</taxon>
        <taxon>Litoribacillus</taxon>
    </lineage>
</organism>
<evidence type="ECO:0000256" key="1">
    <source>
        <dbReference type="SAM" id="SignalP"/>
    </source>
</evidence>
<dbReference type="Pfam" id="PF00462">
    <property type="entry name" value="Glutaredoxin"/>
    <property type="match status" value="1"/>
</dbReference>
<protein>
    <recommendedName>
        <fullName evidence="2">Glutaredoxin domain-containing protein</fullName>
    </recommendedName>
</protein>
<dbReference type="Gene3D" id="3.40.30.10">
    <property type="entry name" value="Glutaredoxin"/>
    <property type="match status" value="1"/>
</dbReference>
<proteinExistence type="predicted"/>
<feature type="signal peptide" evidence="1">
    <location>
        <begin position="1"/>
        <end position="21"/>
    </location>
</feature>
<dbReference type="EMBL" id="BAABBN010000002">
    <property type="protein sequence ID" value="GAA3909268.1"/>
    <property type="molecule type" value="Genomic_DNA"/>
</dbReference>
<comment type="caution">
    <text evidence="3">The sequence shown here is derived from an EMBL/GenBank/DDBJ whole genome shotgun (WGS) entry which is preliminary data.</text>
</comment>
<keyword evidence="1" id="KW-0732">Signal</keyword>
<dbReference type="RefSeq" id="WP_344794150.1">
    <property type="nucleotide sequence ID" value="NZ_BAABBN010000002.1"/>
</dbReference>
<evidence type="ECO:0000313" key="3">
    <source>
        <dbReference type="EMBL" id="GAA3909268.1"/>
    </source>
</evidence>
<dbReference type="CDD" id="cd02976">
    <property type="entry name" value="NrdH"/>
    <property type="match status" value="1"/>
</dbReference>
<dbReference type="InterPro" id="IPR002109">
    <property type="entry name" value="Glutaredoxin"/>
</dbReference>
<name>A0ABP7LVA9_9GAMM</name>
<dbReference type="InterPro" id="IPR036249">
    <property type="entry name" value="Thioredoxin-like_sf"/>
</dbReference>